<proteinExistence type="predicted"/>
<feature type="signal peptide" evidence="2">
    <location>
        <begin position="1"/>
        <end position="38"/>
    </location>
</feature>
<dbReference type="Proteomes" id="UP000182725">
    <property type="component" value="Unassembled WGS sequence"/>
</dbReference>
<name>A0A1H5PFM1_9MICC</name>
<evidence type="ECO:0000313" key="3">
    <source>
        <dbReference type="EMBL" id="SEF12530.1"/>
    </source>
</evidence>
<organism evidence="3 4">
    <name type="scientific">Arthrobacter alpinus</name>
    <dbReference type="NCBI Taxonomy" id="656366"/>
    <lineage>
        <taxon>Bacteria</taxon>
        <taxon>Bacillati</taxon>
        <taxon>Actinomycetota</taxon>
        <taxon>Actinomycetes</taxon>
        <taxon>Micrococcales</taxon>
        <taxon>Micrococcaceae</taxon>
        <taxon>Arthrobacter</taxon>
    </lineage>
</organism>
<protein>
    <submittedName>
        <fullName evidence="3">Uncharacterized protein</fullName>
    </submittedName>
</protein>
<evidence type="ECO:0000256" key="2">
    <source>
        <dbReference type="SAM" id="SignalP"/>
    </source>
</evidence>
<reference evidence="3 4" key="1">
    <citation type="submission" date="2016-10" db="EMBL/GenBank/DDBJ databases">
        <authorList>
            <person name="de Groot N.N."/>
        </authorList>
    </citation>
    <scope>NUCLEOTIDE SEQUENCE [LARGE SCALE GENOMIC DNA]</scope>
    <source>
        <strain evidence="3 4">DSM 22274</strain>
    </source>
</reference>
<keyword evidence="2" id="KW-0732">Signal</keyword>
<dbReference type="AlphaFoldDB" id="A0A1H5PFM1"/>
<dbReference type="RefSeq" id="WP_139244535.1">
    <property type="nucleotide sequence ID" value="NZ_FNTV01000002.1"/>
</dbReference>
<sequence>MKNRKINYLKRKSIAYSKSVAVIISLGLAFSSSTSATAASAESPGIESKEISMAAPQVPDGGSGTYDERNDRLSAMNMRIDAGRAAGLGWNEIRSDLASFGLQLPAEDPILTSQTITVPAPTTAMPSSAAPTSVNEANSTAAVPNSTAADVDIFVFSIYDSARGIDIFQGQYNWEWQVNKWYPDTSIFCRFEAAPCAMGGEEALGVALSHPLTITAVHGWQRGDVLPNPAEVNQFGAIYKYQDHDYYDPAATLNNGYDATSATVSVETVHSRCGVQAFVKYAHTWSSTGISSLALGASSVGVGFTTTGGSWTAGAYSASTNC</sequence>
<evidence type="ECO:0000256" key="1">
    <source>
        <dbReference type="SAM" id="MobiDB-lite"/>
    </source>
</evidence>
<feature type="region of interest" description="Disordered" evidence="1">
    <location>
        <begin position="41"/>
        <end position="64"/>
    </location>
</feature>
<evidence type="ECO:0000313" key="4">
    <source>
        <dbReference type="Proteomes" id="UP000182725"/>
    </source>
</evidence>
<dbReference type="EMBL" id="FNTV01000002">
    <property type="protein sequence ID" value="SEF12530.1"/>
    <property type="molecule type" value="Genomic_DNA"/>
</dbReference>
<feature type="chain" id="PRO_5010336498" evidence="2">
    <location>
        <begin position="39"/>
        <end position="322"/>
    </location>
</feature>
<gene>
    <name evidence="3" type="ORF">SAMN04489740_4254</name>
</gene>
<accession>A0A1H5PFM1</accession>